<evidence type="ECO:0000313" key="2">
    <source>
        <dbReference type="Proteomes" id="UP001256673"/>
    </source>
</evidence>
<dbReference type="InterPro" id="IPR036291">
    <property type="entry name" value="NAD(P)-bd_dom_sf"/>
</dbReference>
<evidence type="ECO:0000313" key="1">
    <source>
        <dbReference type="EMBL" id="MDU0326687.1"/>
    </source>
</evidence>
<name>A0ABU3RUX3_9MICO</name>
<dbReference type="SUPFAM" id="SSF51735">
    <property type="entry name" value="NAD(P)-binding Rossmann-fold domains"/>
    <property type="match status" value="1"/>
</dbReference>
<dbReference type="PANTHER" id="PTHR43431">
    <property type="entry name" value="OXIDOREDUCTASE, SHORT CHAIN DEHYDROGENASE/REDUCTASE FAMILY (AFU_ORTHOLOGUE AFUA_5G14000)"/>
    <property type="match status" value="1"/>
</dbReference>
<sequence length="229" mass="23727">MPTIAIIGAGPGLGLALAKRFGAEGFDVALIARNAATLDGLVAQLAAEGVTAAGFAADVLDRPALRSALAAARDRFGAIDVLEYSPADASAGPLAPVDIRATTAQNVQPQIEYYLYGAMTATDEVLPEMLATGAGALFFTTGAGSVYPVPRYGNVTVGGAALRNWALNVGTSLADSGVFVAHVAIALMIADEQPSFGGPFLPARDIAERYWELYVDRSTNELIVTTPER</sequence>
<comment type="caution">
    <text evidence="1">The sequence shown here is derived from an EMBL/GenBank/DDBJ whole genome shotgun (WGS) entry which is preliminary data.</text>
</comment>
<dbReference type="Gene3D" id="3.40.50.720">
    <property type="entry name" value="NAD(P)-binding Rossmann-like Domain"/>
    <property type="match status" value="1"/>
</dbReference>
<dbReference type="Pfam" id="PF00106">
    <property type="entry name" value="adh_short"/>
    <property type="match status" value="1"/>
</dbReference>
<reference evidence="1 2" key="1">
    <citation type="submission" date="2023-09" db="EMBL/GenBank/DDBJ databases">
        <title>Microbacterium fusihabitans sp. nov., Microbacterium phycihabitans sp. nov., and Microbacterium cervinum sp. nov., isolated from dried seaweeds of beach.</title>
        <authorList>
            <person name="Lee S.D."/>
        </authorList>
    </citation>
    <scope>NUCLEOTIDE SEQUENCE [LARGE SCALE GENOMIC DNA]</scope>
    <source>
        <strain evidence="1 2">KSW2-21</strain>
    </source>
</reference>
<dbReference type="EMBL" id="JAWDIU010000002">
    <property type="protein sequence ID" value="MDU0326687.1"/>
    <property type="molecule type" value="Genomic_DNA"/>
</dbReference>
<keyword evidence="2" id="KW-1185">Reference proteome</keyword>
<organism evidence="1 2">
    <name type="scientific">Microbacterium algihabitans</name>
    <dbReference type="NCBI Taxonomy" id="3075992"/>
    <lineage>
        <taxon>Bacteria</taxon>
        <taxon>Bacillati</taxon>
        <taxon>Actinomycetota</taxon>
        <taxon>Actinomycetes</taxon>
        <taxon>Micrococcales</taxon>
        <taxon>Microbacteriaceae</taxon>
        <taxon>Microbacterium</taxon>
    </lineage>
</organism>
<dbReference type="RefSeq" id="WP_316001175.1">
    <property type="nucleotide sequence ID" value="NZ_JAWDIU010000002.1"/>
</dbReference>
<protein>
    <submittedName>
        <fullName evidence="1">SDR family NAD(P)-dependent oxidoreductase</fullName>
    </submittedName>
</protein>
<dbReference type="Proteomes" id="UP001256673">
    <property type="component" value="Unassembled WGS sequence"/>
</dbReference>
<gene>
    <name evidence="1" type="ORF">RWH43_07955</name>
</gene>
<proteinExistence type="predicted"/>
<dbReference type="PANTHER" id="PTHR43431:SF7">
    <property type="entry name" value="OXIDOREDUCTASE, SHORT CHAIN DEHYDROGENASE_REDUCTASE FAMILY (AFU_ORTHOLOGUE AFUA_5G14000)"/>
    <property type="match status" value="1"/>
</dbReference>
<dbReference type="InterPro" id="IPR002347">
    <property type="entry name" value="SDR_fam"/>
</dbReference>
<accession>A0ABU3RUX3</accession>